<dbReference type="Proteomes" id="UP000323732">
    <property type="component" value="Unassembled WGS sequence"/>
</dbReference>
<accession>A0A5D4S6V3</accession>
<name>A0A5D4S6V3_9BACI</name>
<comment type="caution">
    <text evidence="1">The sequence shown here is derived from an EMBL/GenBank/DDBJ whole genome shotgun (WGS) entry which is preliminary data.</text>
</comment>
<keyword evidence="1" id="KW-0808">Transferase</keyword>
<reference evidence="1 2" key="1">
    <citation type="submission" date="2019-08" db="EMBL/GenBank/DDBJ databases">
        <title>Bacillus genomes from the desert of Cuatro Cienegas, Coahuila.</title>
        <authorList>
            <person name="Olmedo-Alvarez G."/>
        </authorList>
    </citation>
    <scope>NUCLEOTIDE SEQUENCE [LARGE SCALE GENOMIC DNA]</scope>
    <source>
        <strain evidence="1 2">CH37_1T</strain>
    </source>
</reference>
<dbReference type="GO" id="GO:0008168">
    <property type="term" value="F:methyltransferase activity"/>
    <property type="evidence" value="ECO:0007669"/>
    <property type="project" value="UniProtKB-KW"/>
</dbReference>
<dbReference type="InterPro" id="IPR029063">
    <property type="entry name" value="SAM-dependent_MTases_sf"/>
</dbReference>
<organism evidence="1 2">
    <name type="scientific">Bacillus infantis</name>
    <dbReference type="NCBI Taxonomy" id="324767"/>
    <lineage>
        <taxon>Bacteria</taxon>
        <taxon>Bacillati</taxon>
        <taxon>Bacillota</taxon>
        <taxon>Bacilli</taxon>
        <taxon>Bacillales</taxon>
        <taxon>Bacillaceae</taxon>
        <taxon>Bacillus</taxon>
    </lineage>
</organism>
<sequence>MKEQDYDRLLHIKTEGGQQGFNRSFHYHRYEATPYSALDILFQDYKLAGTDRLVDFGCGKGRLVFYSHYLFQASGTGVEMNEDLYEEALRNAETYVKKSRKSRGMLQFECSLAEEYSIKAEENCFYFFNPFSIQVFRNIIANILLSVEEHPRTADIVLYYPSEDYIFFLENYTSFELEKEVELPESSHDHNERFLIYRLKSIKALSLIVLNI</sequence>
<evidence type="ECO:0000313" key="2">
    <source>
        <dbReference type="Proteomes" id="UP000323732"/>
    </source>
</evidence>
<evidence type="ECO:0000313" key="1">
    <source>
        <dbReference type="EMBL" id="TYS59423.1"/>
    </source>
</evidence>
<dbReference type="AlphaFoldDB" id="A0A5D4S6V3"/>
<dbReference type="GO" id="GO:0032259">
    <property type="term" value="P:methylation"/>
    <property type="evidence" value="ECO:0007669"/>
    <property type="project" value="UniProtKB-KW"/>
</dbReference>
<dbReference type="EMBL" id="VTES01000008">
    <property type="protein sequence ID" value="TYS59423.1"/>
    <property type="molecule type" value="Genomic_DNA"/>
</dbReference>
<protein>
    <submittedName>
        <fullName evidence="1">SAM-dependent methyltransferase</fullName>
    </submittedName>
</protein>
<gene>
    <name evidence="1" type="ORF">FZD47_22245</name>
</gene>
<proteinExistence type="predicted"/>
<dbReference type="SUPFAM" id="SSF53335">
    <property type="entry name" value="S-adenosyl-L-methionine-dependent methyltransferases"/>
    <property type="match status" value="1"/>
</dbReference>
<dbReference type="Gene3D" id="3.40.50.150">
    <property type="entry name" value="Vaccinia Virus protein VP39"/>
    <property type="match status" value="1"/>
</dbReference>
<dbReference type="RefSeq" id="WP_148950944.1">
    <property type="nucleotide sequence ID" value="NZ_VTES01000008.1"/>
</dbReference>
<keyword evidence="1" id="KW-0489">Methyltransferase</keyword>